<gene>
    <name evidence="2" type="ORF">FYC62_06220</name>
</gene>
<dbReference type="Proteomes" id="UP000323653">
    <property type="component" value="Chromosome"/>
</dbReference>
<dbReference type="Pfam" id="PF20594">
    <property type="entry name" value="DUF6794"/>
    <property type="match status" value="1"/>
</dbReference>
<keyword evidence="3" id="KW-1185">Reference proteome</keyword>
<sequence length="245" mass="28986">MRNSILIILLFASSSIFGQTESKKENYKPLNLEEAVEQLKIIHHDTTKQKILEMTEDEYMGGAHMGLGMWMRNNWGLWKGKELADYFNSIGIYHPDDMLGIILTSYYRELHDQEWKVDEQVKYYQDYWKKSNEHFQRLKTDTAYQKMIQAKQDSLKQVRFEQKKAEWTKGKKVVGYLGYQCRLLDLGMKTKIEGTVVEWTTDNKLIVHIDNYVEANKMKRVKKCNDVQNDTVIIENHTSFRLKGK</sequence>
<dbReference type="AlphaFoldDB" id="A0A5C0VF80"/>
<evidence type="ECO:0000313" key="2">
    <source>
        <dbReference type="EMBL" id="QEK51305.1"/>
    </source>
</evidence>
<proteinExistence type="predicted"/>
<feature type="domain" description="DUF6794" evidence="1">
    <location>
        <begin position="29"/>
        <end position="110"/>
    </location>
</feature>
<evidence type="ECO:0000313" key="3">
    <source>
        <dbReference type="Proteomes" id="UP000323653"/>
    </source>
</evidence>
<name>A0A5C0VF80_9SPHI</name>
<dbReference type="EMBL" id="CP043329">
    <property type="protein sequence ID" value="QEK51305.1"/>
    <property type="molecule type" value="Genomic_DNA"/>
</dbReference>
<evidence type="ECO:0000259" key="1">
    <source>
        <dbReference type="Pfam" id="PF20594"/>
    </source>
</evidence>
<accession>A0A5C0VF80</accession>
<dbReference type="RefSeq" id="WP_149074323.1">
    <property type="nucleotide sequence ID" value="NZ_CP043329.1"/>
</dbReference>
<dbReference type="KEGG" id="pej:FYC62_06220"/>
<reference evidence="2 3" key="1">
    <citation type="submission" date="2019-08" db="EMBL/GenBank/DDBJ databases">
        <title>Pedobacter sp. nov., isolated from Han river, South Korea.</title>
        <authorList>
            <person name="Lee D.-H."/>
            <person name="Kim Y.-S."/>
            <person name="Hwang E.-M."/>
            <person name="Le Tran T.C."/>
            <person name="Cha C.-J."/>
        </authorList>
    </citation>
    <scope>NUCLEOTIDE SEQUENCE [LARGE SCALE GENOMIC DNA]</scope>
    <source>
        <strain evidence="2 3">CJ43</strain>
    </source>
</reference>
<protein>
    <recommendedName>
        <fullName evidence="1">DUF6794 domain-containing protein</fullName>
    </recommendedName>
</protein>
<organism evidence="2 3">
    <name type="scientific">Pedobacter aquae</name>
    <dbReference type="NCBI Taxonomy" id="2605747"/>
    <lineage>
        <taxon>Bacteria</taxon>
        <taxon>Pseudomonadati</taxon>
        <taxon>Bacteroidota</taxon>
        <taxon>Sphingobacteriia</taxon>
        <taxon>Sphingobacteriales</taxon>
        <taxon>Sphingobacteriaceae</taxon>
        <taxon>Pedobacter</taxon>
    </lineage>
</organism>
<dbReference type="InterPro" id="IPR046744">
    <property type="entry name" value="DUF6794"/>
</dbReference>